<name>A0A1G1VAP6_9BACT</name>
<evidence type="ECO:0000313" key="2">
    <source>
        <dbReference type="Proteomes" id="UP000178659"/>
    </source>
</evidence>
<dbReference type="AlphaFoldDB" id="A0A1G1VAP6"/>
<accession>A0A1G1VAP6</accession>
<dbReference type="EMBL" id="MHCC01000027">
    <property type="protein sequence ID" value="OGY12554.1"/>
    <property type="molecule type" value="Genomic_DNA"/>
</dbReference>
<proteinExistence type="predicted"/>
<organism evidence="1 2">
    <name type="scientific">Candidatus Blackburnbacteria bacterium RIFCSPLOWO2_01_FULL_40_20</name>
    <dbReference type="NCBI Taxonomy" id="1797519"/>
    <lineage>
        <taxon>Bacteria</taxon>
        <taxon>Candidatus Blackburniibacteriota</taxon>
    </lineage>
</organism>
<comment type="caution">
    <text evidence="1">The sequence shown here is derived from an EMBL/GenBank/DDBJ whole genome shotgun (WGS) entry which is preliminary data.</text>
</comment>
<reference evidence="1 2" key="1">
    <citation type="journal article" date="2016" name="Nat. Commun.">
        <title>Thousands of microbial genomes shed light on interconnected biogeochemical processes in an aquifer system.</title>
        <authorList>
            <person name="Anantharaman K."/>
            <person name="Brown C.T."/>
            <person name="Hug L.A."/>
            <person name="Sharon I."/>
            <person name="Castelle C.J."/>
            <person name="Probst A.J."/>
            <person name="Thomas B.C."/>
            <person name="Singh A."/>
            <person name="Wilkins M.J."/>
            <person name="Karaoz U."/>
            <person name="Brodie E.L."/>
            <person name="Williams K.H."/>
            <person name="Hubbard S.S."/>
            <person name="Banfield J.F."/>
        </authorList>
    </citation>
    <scope>NUCLEOTIDE SEQUENCE [LARGE SCALE GENOMIC DNA]</scope>
</reference>
<gene>
    <name evidence="1" type="ORF">A3A77_01110</name>
</gene>
<dbReference type="Proteomes" id="UP000178659">
    <property type="component" value="Unassembled WGS sequence"/>
</dbReference>
<protein>
    <submittedName>
        <fullName evidence="1">Uncharacterized protein</fullName>
    </submittedName>
</protein>
<evidence type="ECO:0000313" key="1">
    <source>
        <dbReference type="EMBL" id="OGY12554.1"/>
    </source>
</evidence>
<sequence>MSSYFGFELDKIKAADEERGRVNREEWSKSVREEARVLEQERADRMERIASAELEKIVGKPARGVSEKDILIFFARKYRLPLYFVSSD</sequence>